<gene>
    <name evidence="1" type="ORF">ACG0Z3_10480</name>
</gene>
<accession>A0ABW7FIE7</accession>
<dbReference type="RefSeq" id="WP_394397428.1">
    <property type="nucleotide sequence ID" value="NZ_JBIGHW010000004.1"/>
</dbReference>
<proteinExistence type="predicted"/>
<comment type="caution">
    <text evidence="1">The sequence shown here is derived from an EMBL/GenBank/DDBJ whole genome shotgun (WGS) entry which is preliminary data.</text>
</comment>
<sequence>MTQTHEWKWDGRVAIMAGQKLVAVLGSEMGADEARLIESAPRMLAALIDCRRALELAGSTGELAVVDAAIAAATNKEV</sequence>
<dbReference type="Proteomes" id="UP001606301">
    <property type="component" value="Unassembled WGS sequence"/>
</dbReference>
<evidence type="ECO:0000313" key="2">
    <source>
        <dbReference type="Proteomes" id="UP001606301"/>
    </source>
</evidence>
<organism evidence="1 2">
    <name type="scientific">Pelomonas margarita</name>
    <dbReference type="NCBI Taxonomy" id="3299031"/>
    <lineage>
        <taxon>Bacteria</taxon>
        <taxon>Pseudomonadati</taxon>
        <taxon>Pseudomonadota</taxon>
        <taxon>Betaproteobacteria</taxon>
        <taxon>Burkholderiales</taxon>
        <taxon>Sphaerotilaceae</taxon>
        <taxon>Roseateles</taxon>
    </lineage>
</organism>
<name>A0ABW7FIE7_9BURK</name>
<dbReference type="EMBL" id="JBIGHW010000004">
    <property type="protein sequence ID" value="MFG6441103.1"/>
    <property type="molecule type" value="Genomic_DNA"/>
</dbReference>
<reference evidence="1 2" key="1">
    <citation type="submission" date="2024-08" db="EMBL/GenBank/DDBJ databases">
        <authorList>
            <person name="Lu H."/>
        </authorList>
    </citation>
    <scope>NUCLEOTIDE SEQUENCE [LARGE SCALE GENOMIC DNA]</scope>
    <source>
        <strain evidence="1 2">LKC17W</strain>
    </source>
</reference>
<evidence type="ECO:0000313" key="1">
    <source>
        <dbReference type="EMBL" id="MFG6441103.1"/>
    </source>
</evidence>
<keyword evidence="2" id="KW-1185">Reference proteome</keyword>
<protein>
    <submittedName>
        <fullName evidence="1">Uncharacterized protein</fullName>
    </submittedName>
</protein>